<dbReference type="EMBL" id="DQ227325">
    <property type="protein sequence ID" value="ABB71598.1"/>
    <property type="molecule type" value="Genomic_DNA"/>
</dbReference>
<dbReference type="Pfam" id="PF01051">
    <property type="entry name" value="Rep3_N"/>
    <property type="match status" value="1"/>
</dbReference>
<dbReference type="GO" id="GO:0003887">
    <property type="term" value="F:DNA-directed DNA polymerase activity"/>
    <property type="evidence" value="ECO:0007669"/>
    <property type="project" value="InterPro"/>
</dbReference>
<evidence type="ECO:0000256" key="1">
    <source>
        <dbReference type="ARBA" id="ARBA00038283"/>
    </source>
</evidence>
<dbReference type="InterPro" id="IPR036388">
    <property type="entry name" value="WH-like_DNA-bd_sf"/>
</dbReference>
<evidence type="ECO:0000313" key="3">
    <source>
        <dbReference type="EMBL" id="ABB71597.1"/>
    </source>
</evidence>
<evidence type="ECO:0000313" key="4">
    <source>
        <dbReference type="EMBL" id="ABB71598.1"/>
    </source>
</evidence>
<dbReference type="AlphaFoldDB" id="Q0QVZ7"/>
<geneLocation type="plasmid" evidence="5">
    <name>pNL18.1</name>
</geneLocation>
<organism evidence="5">
    <name type="scientific">Neisseria lactamica</name>
    <dbReference type="NCBI Taxonomy" id="486"/>
    <lineage>
        <taxon>Bacteria</taxon>
        <taxon>Pseudomonadati</taxon>
        <taxon>Pseudomonadota</taxon>
        <taxon>Betaproteobacteria</taxon>
        <taxon>Neisseriales</taxon>
        <taxon>Neisseriaceae</taxon>
        <taxon>Neisseria</taxon>
    </lineage>
</organism>
<dbReference type="Pfam" id="PF21205">
    <property type="entry name" value="Rep3_C"/>
    <property type="match status" value="1"/>
</dbReference>
<reference evidence="5" key="2">
    <citation type="journal article" date="2006" name="Infect. Immun.">
        <title>Plasmid diversity in neisseriae.</title>
        <authorList>
            <person name="van Passel M.W."/>
            <person name="van der Ende A."/>
            <person name="Bart A."/>
        </authorList>
    </citation>
    <scope>NUCLEOTIDE SEQUENCE</scope>
    <source>
        <strain evidence="5">410838</strain>
        <strain evidence="4">811778</strain>
        <strain evidence="3">9225393</strain>
        <plasmid evidence="4">pNL15</plasmid>
        <plasmid evidence="5">pNL18.1</plasmid>
        <plasmid evidence="3">pNL7.1</plasmid>
    </source>
</reference>
<dbReference type="EMBL" id="DQ227326">
    <property type="protein sequence ID" value="ABB71599.1"/>
    <property type="molecule type" value="Genomic_DNA"/>
</dbReference>
<geneLocation type="plasmid" evidence="3">
    <name>pNL7.1</name>
</geneLocation>
<reference evidence="5" key="1">
    <citation type="submission" date="2005-09" db="EMBL/GenBank/DDBJ databases">
        <authorList>
            <person name="van Passel M.W.J."/>
            <person name="van der Ende A."/>
            <person name="Bart A."/>
        </authorList>
    </citation>
    <scope>NUCLEOTIDE SEQUENCE</scope>
    <source>
        <strain evidence="5">410838</strain>
        <strain evidence="4">811778</strain>
        <strain evidence="3">9225393</strain>
        <plasmid evidence="4">pNL15</plasmid>
        <plasmid evidence="5">pNL18.1</plasmid>
        <plasmid evidence="3">pNL7.1</plasmid>
    </source>
</reference>
<accession>Q0QVZ7</accession>
<keyword evidence="5" id="KW-0614">Plasmid</keyword>
<evidence type="ECO:0000313" key="5">
    <source>
        <dbReference type="EMBL" id="ABB71599.1"/>
    </source>
</evidence>
<dbReference type="SUPFAM" id="SSF46785">
    <property type="entry name" value="Winged helix' DNA-binding domain"/>
    <property type="match status" value="2"/>
</dbReference>
<dbReference type="EMBL" id="DQ227324">
    <property type="protein sequence ID" value="ABB71597.1"/>
    <property type="molecule type" value="Genomic_DNA"/>
</dbReference>
<dbReference type="Gene3D" id="1.10.10.10">
    <property type="entry name" value="Winged helix-like DNA-binding domain superfamily/Winged helix DNA-binding domain"/>
    <property type="match status" value="2"/>
</dbReference>
<comment type="similarity">
    <text evidence="1">Belongs to the initiator RepB protein family.</text>
</comment>
<name>Q0QVZ7_NEILA</name>
<dbReference type="InterPro" id="IPR000525">
    <property type="entry name" value="Initiator_Rep_WH1"/>
</dbReference>
<dbReference type="InterPro" id="IPR036390">
    <property type="entry name" value="WH_DNA-bd_sf"/>
</dbReference>
<evidence type="ECO:0000259" key="2">
    <source>
        <dbReference type="Pfam" id="PF01051"/>
    </source>
</evidence>
<feature type="domain" description="Initiator Rep protein WH1" evidence="2">
    <location>
        <begin position="20"/>
        <end position="165"/>
    </location>
</feature>
<geneLocation type="plasmid" evidence="4">
    <name>pNL15</name>
</geneLocation>
<protein>
    <submittedName>
        <fullName evidence="5">Putative replication initiator protein</fullName>
    </submittedName>
</protein>
<proteinExistence type="inferred from homology"/>
<sequence length="245" mass="27790">MGKIAKRAKHNGGLLVHKNVVMANAITQAGQGLNLAEKRIIFAVIAKMSGKIDSSGFVKLTASEYSATYNIPVDLAYTQLKSASEGLFNRYISLREDDAKGVLVSRFRWLDACKYHDGCGFVIISFSKHVIPYLIDLDEKFTKYKLQQACALRSVYSWRLLELLKQQSNCWLHISIDDLHYAFETPASIRNNFGKLRSKIIEPAVRELTAKDGWRIEWEAQKEGRRVASLLFKFEKAAQRETRGA</sequence>
<dbReference type="GO" id="GO:0006270">
    <property type="term" value="P:DNA replication initiation"/>
    <property type="evidence" value="ECO:0007669"/>
    <property type="project" value="InterPro"/>
</dbReference>
<dbReference type="RefSeq" id="WP_012477426.1">
    <property type="nucleotide sequence ID" value="NC_010871.1"/>
</dbReference>